<dbReference type="RefSeq" id="WP_077025511.1">
    <property type="nucleotide sequence ID" value="NZ_CP017641.1"/>
</dbReference>
<dbReference type="InterPro" id="IPR036278">
    <property type="entry name" value="Sialidase_sf"/>
</dbReference>
<accession>A0A1P8WJC4</accession>
<dbReference type="Proteomes" id="UP000187735">
    <property type="component" value="Chromosome"/>
</dbReference>
<evidence type="ECO:0000256" key="1">
    <source>
        <dbReference type="SAM" id="SignalP"/>
    </source>
</evidence>
<dbReference type="CDD" id="cd15482">
    <property type="entry name" value="Sialidase_non-viral"/>
    <property type="match status" value="1"/>
</dbReference>
<feature type="chain" id="PRO_5010177000" description="Sialidase" evidence="1">
    <location>
        <begin position="23"/>
        <end position="413"/>
    </location>
</feature>
<keyword evidence="1" id="KW-0732">Signal</keyword>
<protein>
    <recommendedName>
        <fullName evidence="4">Sialidase</fullName>
    </recommendedName>
</protein>
<evidence type="ECO:0000313" key="2">
    <source>
        <dbReference type="EMBL" id="APZ94155.1"/>
    </source>
</evidence>
<organism evidence="2 3">
    <name type="scientific">Fuerstiella marisgermanici</name>
    <dbReference type="NCBI Taxonomy" id="1891926"/>
    <lineage>
        <taxon>Bacteria</taxon>
        <taxon>Pseudomonadati</taxon>
        <taxon>Planctomycetota</taxon>
        <taxon>Planctomycetia</taxon>
        <taxon>Planctomycetales</taxon>
        <taxon>Planctomycetaceae</taxon>
        <taxon>Fuerstiella</taxon>
    </lineage>
</organism>
<dbReference type="STRING" id="1891926.Fuma_03779"/>
<dbReference type="OrthoDB" id="263988at2"/>
<keyword evidence="3" id="KW-1185">Reference proteome</keyword>
<dbReference type="EMBL" id="CP017641">
    <property type="protein sequence ID" value="APZ94155.1"/>
    <property type="molecule type" value="Genomic_DNA"/>
</dbReference>
<feature type="signal peptide" evidence="1">
    <location>
        <begin position="1"/>
        <end position="22"/>
    </location>
</feature>
<sequence precursor="true">MHRLCHLVALAWTLSFTAVVFADEKSADLQIVSISKETLWSNRSGEGKTWFHPRACVLPRGDGQNVVLMNLQEIGGSDYFGPVHWSESHDLGKTWSDPQPIAAFGRDPVAGRDDSLTAGVCDVTPQYHPQTESVIAMGHVVFYKGAYFARKEQLARYPVYSIRSKDGTWSERKILEWDDPRGAHIYTNNCGQRVVLPDGTVQMSFTFGPEETNRMVAGVRAGFDGSEMRIQDVGPPIHNAKGRGLLEPSVTQFDGKFWMTMRAEDDRGYVSVSDDGLNWGEKKPWTWQDGTPLDMSSTQQHWLTHSDGLFLVYTRKDKSNANVIRWRSPLWVAKVDPKTRQLIKETEKIVLPVVGDGVNDPDKVALMGNFNVTNVSPEESWVTVGEWMPRNGYKGDVLLARIRWSRANKLPLW</sequence>
<dbReference type="SUPFAM" id="SSF50939">
    <property type="entry name" value="Sialidases"/>
    <property type="match status" value="1"/>
</dbReference>
<evidence type="ECO:0000313" key="3">
    <source>
        <dbReference type="Proteomes" id="UP000187735"/>
    </source>
</evidence>
<dbReference type="AlphaFoldDB" id="A0A1P8WJC4"/>
<dbReference type="Gene3D" id="2.120.10.10">
    <property type="match status" value="1"/>
</dbReference>
<name>A0A1P8WJC4_9PLAN</name>
<reference evidence="2 3" key="1">
    <citation type="journal article" date="2016" name="Front. Microbiol.">
        <title>Fuerstia marisgermanicae gen. nov., sp. nov., an Unusual Member of the Phylum Planctomycetes from the German Wadden Sea.</title>
        <authorList>
            <person name="Kohn T."/>
            <person name="Heuer A."/>
            <person name="Jogler M."/>
            <person name="Vollmers J."/>
            <person name="Boedeker C."/>
            <person name="Bunk B."/>
            <person name="Rast P."/>
            <person name="Borchert D."/>
            <person name="Glockner I."/>
            <person name="Freese H.M."/>
            <person name="Klenk H.P."/>
            <person name="Overmann J."/>
            <person name="Kaster A.K."/>
            <person name="Rohde M."/>
            <person name="Wiegand S."/>
            <person name="Jogler C."/>
        </authorList>
    </citation>
    <scope>NUCLEOTIDE SEQUENCE [LARGE SCALE GENOMIC DNA]</scope>
    <source>
        <strain evidence="2 3">NH11</strain>
    </source>
</reference>
<evidence type="ECO:0008006" key="4">
    <source>
        <dbReference type="Google" id="ProtNLM"/>
    </source>
</evidence>
<gene>
    <name evidence="2" type="ORF">Fuma_03779</name>
</gene>
<dbReference type="KEGG" id="fmr:Fuma_03779"/>
<proteinExistence type="predicted"/>